<evidence type="ECO:0000259" key="3">
    <source>
        <dbReference type="Pfam" id="PF23598"/>
    </source>
</evidence>
<protein>
    <recommendedName>
        <fullName evidence="3">Disease resistance R13L4/SHOC-2-like LRR domain-containing protein</fullName>
    </recommendedName>
</protein>
<dbReference type="Gene3D" id="3.80.10.10">
    <property type="entry name" value="Ribonuclease Inhibitor"/>
    <property type="match status" value="1"/>
</dbReference>
<dbReference type="SUPFAM" id="SSF52058">
    <property type="entry name" value="L domain-like"/>
    <property type="match status" value="1"/>
</dbReference>
<accession>A0A6G1CTI3</accession>
<dbReference type="Pfam" id="PF23598">
    <property type="entry name" value="LRR_14"/>
    <property type="match status" value="1"/>
</dbReference>
<evidence type="ECO:0000313" key="5">
    <source>
        <dbReference type="Proteomes" id="UP000479710"/>
    </source>
</evidence>
<evidence type="ECO:0000256" key="1">
    <source>
        <dbReference type="ARBA" id="ARBA00022737"/>
    </source>
</evidence>
<keyword evidence="1" id="KW-0677">Repeat</keyword>
<keyword evidence="5" id="KW-1185">Reference proteome</keyword>
<sequence length="189" mass="21288">MPNWIEQLTHLVKFYLSGSKLKEGKTMVILGALPNLMLLCLSLDAYLGKNLVFRTGAFPNLRTLWIHKLEQLREIRFEDGSSPLLEKIGIRYCRLETGIVGIIYLTRLKEITLGYKVKVGWLGQLAREVGTHPNSPVLRMEEDRSYHDLGGHAEVEATMPLPEPERESSQVTTLTLNNSQDLSTTLPGS</sequence>
<feature type="region of interest" description="Disordered" evidence="2">
    <location>
        <begin position="157"/>
        <end position="189"/>
    </location>
</feature>
<dbReference type="InterPro" id="IPR032675">
    <property type="entry name" value="LRR_dom_sf"/>
</dbReference>
<comment type="caution">
    <text evidence="4">The sequence shown here is derived from an EMBL/GenBank/DDBJ whole genome shotgun (WGS) entry which is preliminary data.</text>
</comment>
<gene>
    <name evidence="4" type="ORF">E2562_027724</name>
</gene>
<name>A0A6G1CTI3_9ORYZ</name>
<dbReference type="OrthoDB" id="689597at2759"/>
<feature type="compositionally biased region" description="Polar residues" evidence="2">
    <location>
        <begin position="169"/>
        <end position="189"/>
    </location>
</feature>
<dbReference type="EMBL" id="SPHZ02000008">
    <property type="protein sequence ID" value="KAF0903440.1"/>
    <property type="molecule type" value="Genomic_DNA"/>
</dbReference>
<organism evidence="4 5">
    <name type="scientific">Oryza meyeriana var. granulata</name>
    <dbReference type="NCBI Taxonomy" id="110450"/>
    <lineage>
        <taxon>Eukaryota</taxon>
        <taxon>Viridiplantae</taxon>
        <taxon>Streptophyta</taxon>
        <taxon>Embryophyta</taxon>
        <taxon>Tracheophyta</taxon>
        <taxon>Spermatophyta</taxon>
        <taxon>Magnoliopsida</taxon>
        <taxon>Liliopsida</taxon>
        <taxon>Poales</taxon>
        <taxon>Poaceae</taxon>
        <taxon>BOP clade</taxon>
        <taxon>Oryzoideae</taxon>
        <taxon>Oryzeae</taxon>
        <taxon>Oryzinae</taxon>
        <taxon>Oryza</taxon>
        <taxon>Oryza meyeriana</taxon>
    </lineage>
</organism>
<reference evidence="4 5" key="1">
    <citation type="submission" date="2019-11" db="EMBL/GenBank/DDBJ databases">
        <title>Whole genome sequence of Oryza granulata.</title>
        <authorList>
            <person name="Li W."/>
        </authorList>
    </citation>
    <scope>NUCLEOTIDE SEQUENCE [LARGE SCALE GENOMIC DNA]</scope>
    <source>
        <strain evidence="5">cv. Menghai</strain>
        <tissue evidence="4">Leaf</tissue>
    </source>
</reference>
<dbReference type="Proteomes" id="UP000479710">
    <property type="component" value="Unassembled WGS sequence"/>
</dbReference>
<proteinExistence type="predicted"/>
<dbReference type="AlphaFoldDB" id="A0A6G1CTI3"/>
<dbReference type="InterPro" id="IPR055414">
    <property type="entry name" value="LRR_R13L4/SHOC2-like"/>
</dbReference>
<feature type="domain" description="Disease resistance R13L4/SHOC-2-like LRR" evidence="3">
    <location>
        <begin position="1"/>
        <end position="137"/>
    </location>
</feature>
<evidence type="ECO:0000313" key="4">
    <source>
        <dbReference type="EMBL" id="KAF0903440.1"/>
    </source>
</evidence>
<evidence type="ECO:0000256" key="2">
    <source>
        <dbReference type="SAM" id="MobiDB-lite"/>
    </source>
</evidence>